<dbReference type="CDD" id="cd00009">
    <property type="entry name" value="AAA"/>
    <property type="match status" value="1"/>
</dbReference>
<dbReference type="Pfam" id="PF00158">
    <property type="entry name" value="Sigma54_activat"/>
    <property type="match status" value="1"/>
</dbReference>
<dbReference type="InterPro" id="IPR025944">
    <property type="entry name" value="Sigma_54_int_dom_CS"/>
</dbReference>
<feature type="domain" description="PAC" evidence="9">
    <location>
        <begin position="95"/>
        <end position="145"/>
    </location>
</feature>
<dbReference type="STRING" id="404380.Gbem_2412"/>
<dbReference type="PROSITE" id="PS50113">
    <property type="entry name" value="PAC"/>
    <property type="match status" value="1"/>
</dbReference>
<dbReference type="EMBL" id="CP001124">
    <property type="protein sequence ID" value="ACH39422.1"/>
    <property type="molecule type" value="Genomic_DNA"/>
</dbReference>
<dbReference type="GO" id="GO:0043565">
    <property type="term" value="F:sequence-specific DNA binding"/>
    <property type="evidence" value="ECO:0007669"/>
    <property type="project" value="InterPro"/>
</dbReference>
<dbReference type="PROSITE" id="PS50112">
    <property type="entry name" value="PAS"/>
    <property type="match status" value="1"/>
</dbReference>
<dbReference type="FunFam" id="3.40.50.300:FF:000006">
    <property type="entry name" value="DNA-binding transcriptional regulator NtrC"/>
    <property type="match status" value="1"/>
</dbReference>
<keyword evidence="2" id="KW-0067">ATP-binding</keyword>
<dbReference type="SMART" id="SM00091">
    <property type="entry name" value="PAS"/>
    <property type="match status" value="1"/>
</dbReference>
<dbReference type="Pfam" id="PF02954">
    <property type="entry name" value="HTH_8"/>
    <property type="match status" value="1"/>
</dbReference>
<dbReference type="AlphaFoldDB" id="B5EFV7"/>
<sequence>MTDPVMENLSTLDLEEMARQMRAFQDLTRELDAIIDSSSDGLWICDAEARVIRINPASERINNIKASEVVGKNMRKLLDEGFIDRSAALEAITTKKVVSQLQNREGRKLISTGTPVLDANGEVIRVVVSERDITEIDNLQRELEEQEALRDQFRNHMLELQQADVASKSVVARSPLMVNALKQALKVSAVNSTVLILGESGVGKGLIAELIHKNSTRADKPLIEINCGAIPESLIESELFGYEKGAFTGAQTTGKPGYLELADGGILFLDEIAELPQSAQVKLLRFLENGKVIRLGGTKARHLDVRILAATHRNLDEMVRQGSFRLDLYYRLNVIPISVPALRERRDCILPLVRHYLELFGARDSIRKRITRAASDALLAYDYPGNVRQLMNVCERLVVMAETDLIDVKDLPAEISAGAGKPTAVAGVWQEDVPLQETLDQVEKAVLEKALAKHRNQMRMAEVLGVNQSTIARKLRKYKLINPN</sequence>
<protein>
    <submittedName>
        <fullName evidence="10">Sigma-54-dependent sensor transcriptional regulator, PAS domain-containing</fullName>
    </submittedName>
</protein>
<dbReference type="InterPro" id="IPR013656">
    <property type="entry name" value="PAS_4"/>
</dbReference>
<dbReference type="InterPro" id="IPR009057">
    <property type="entry name" value="Homeodomain-like_sf"/>
</dbReference>
<evidence type="ECO:0000259" key="9">
    <source>
        <dbReference type="PROSITE" id="PS50113"/>
    </source>
</evidence>
<dbReference type="InterPro" id="IPR002078">
    <property type="entry name" value="Sigma_54_int"/>
</dbReference>
<dbReference type="PROSITE" id="PS00688">
    <property type="entry name" value="SIGMA54_INTERACT_3"/>
    <property type="match status" value="1"/>
</dbReference>
<feature type="coiled-coil region" evidence="6">
    <location>
        <begin position="129"/>
        <end position="163"/>
    </location>
</feature>
<organism evidence="10 11">
    <name type="scientific">Citrifermentans bemidjiense (strain ATCC BAA-1014 / DSM 16622 / JCM 12645 / Bem)</name>
    <name type="common">Geobacter bemidjiensis</name>
    <dbReference type="NCBI Taxonomy" id="404380"/>
    <lineage>
        <taxon>Bacteria</taxon>
        <taxon>Pseudomonadati</taxon>
        <taxon>Thermodesulfobacteriota</taxon>
        <taxon>Desulfuromonadia</taxon>
        <taxon>Geobacterales</taxon>
        <taxon>Geobacteraceae</taxon>
        <taxon>Citrifermentans</taxon>
    </lineage>
</organism>
<dbReference type="GO" id="GO:0006355">
    <property type="term" value="P:regulation of DNA-templated transcription"/>
    <property type="evidence" value="ECO:0007669"/>
    <property type="project" value="InterPro"/>
</dbReference>
<dbReference type="RefSeq" id="WP_012530844.1">
    <property type="nucleotide sequence ID" value="NC_011146.1"/>
</dbReference>
<evidence type="ECO:0000256" key="4">
    <source>
        <dbReference type="ARBA" id="ARBA00023125"/>
    </source>
</evidence>
<dbReference type="Gene3D" id="1.10.10.60">
    <property type="entry name" value="Homeodomain-like"/>
    <property type="match status" value="1"/>
</dbReference>
<dbReference type="SUPFAM" id="SSF55785">
    <property type="entry name" value="PYP-like sensor domain (PAS domain)"/>
    <property type="match status" value="1"/>
</dbReference>
<dbReference type="Proteomes" id="UP000008825">
    <property type="component" value="Chromosome"/>
</dbReference>
<dbReference type="InterPro" id="IPR002197">
    <property type="entry name" value="HTH_Fis"/>
</dbReference>
<evidence type="ECO:0000256" key="6">
    <source>
        <dbReference type="SAM" id="Coils"/>
    </source>
</evidence>
<dbReference type="InterPro" id="IPR027417">
    <property type="entry name" value="P-loop_NTPase"/>
</dbReference>
<evidence type="ECO:0000313" key="11">
    <source>
        <dbReference type="Proteomes" id="UP000008825"/>
    </source>
</evidence>
<dbReference type="GO" id="GO:0005524">
    <property type="term" value="F:ATP binding"/>
    <property type="evidence" value="ECO:0007669"/>
    <property type="project" value="UniProtKB-KW"/>
</dbReference>
<dbReference type="NCBIfam" id="TIGR00229">
    <property type="entry name" value="sensory_box"/>
    <property type="match status" value="1"/>
</dbReference>
<evidence type="ECO:0000256" key="3">
    <source>
        <dbReference type="ARBA" id="ARBA00023015"/>
    </source>
</evidence>
<evidence type="ECO:0000259" key="8">
    <source>
        <dbReference type="PROSITE" id="PS50112"/>
    </source>
</evidence>
<dbReference type="InterPro" id="IPR000700">
    <property type="entry name" value="PAS-assoc_C"/>
</dbReference>
<dbReference type="HOGENOM" id="CLU_000445_8_1_7"/>
<dbReference type="PROSITE" id="PS00675">
    <property type="entry name" value="SIGMA54_INTERACT_1"/>
    <property type="match status" value="1"/>
</dbReference>
<feature type="domain" description="Sigma-54 factor interaction" evidence="7">
    <location>
        <begin position="170"/>
        <end position="399"/>
    </location>
</feature>
<dbReference type="Pfam" id="PF08448">
    <property type="entry name" value="PAS_4"/>
    <property type="match status" value="1"/>
</dbReference>
<dbReference type="eggNOG" id="COG3829">
    <property type="taxonomic scope" value="Bacteria"/>
</dbReference>
<keyword evidence="4" id="KW-0238">DNA-binding</keyword>
<reference evidence="10 11" key="1">
    <citation type="submission" date="2008-07" db="EMBL/GenBank/DDBJ databases">
        <title>Complete sequence of Geobacter bemidjiensis BEM.</title>
        <authorList>
            <consortium name="US DOE Joint Genome Institute"/>
            <person name="Lucas S."/>
            <person name="Copeland A."/>
            <person name="Lapidus A."/>
            <person name="Glavina del Rio T."/>
            <person name="Dalin E."/>
            <person name="Tice H."/>
            <person name="Bruce D."/>
            <person name="Goodwin L."/>
            <person name="Pitluck S."/>
            <person name="Kiss H."/>
            <person name="Brettin T."/>
            <person name="Detter J.C."/>
            <person name="Han C."/>
            <person name="Kuske C.R."/>
            <person name="Schmutz J."/>
            <person name="Larimer F."/>
            <person name="Land M."/>
            <person name="Hauser L."/>
            <person name="Kyrpides N."/>
            <person name="Lykidis A."/>
            <person name="Lovley D."/>
            <person name="Richardson P."/>
        </authorList>
    </citation>
    <scope>NUCLEOTIDE SEQUENCE [LARGE SCALE GENOMIC DNA]</scope>
    <source>
        <strain evidence="11">ATCC BAA-1014 / DSM 16622 / JCM 12645 / Bem</strain>
    </source>
</reference>
<dbReference type="SUPFAM" id="SSF46689">
    <property type="entry name" value="Homeodomain-like"/>
    <property type="match status" value="1"/>
</dbReference>
<proteinExistence type="predicted"/>
<accession>B5EFV7</accession>
<dbReference type="InterPro" id="IPR000014">
    <property type="entry name" value="PAS"/>
</dbReference>
<keyword evidence="6" id="KW-0175">Coiled coil</keyword>
<feature type="domain" description="PAS" evidence="8">
    <location>
        <begin position="27"/>
        <end position="79"/>
    </location>
</feature>
<dbReference type="InterPro" id="IPR025662">
    <property type="entry name" value="Sigma_54_int_dom_ATP-bd_1"/>
</dbReference>
<dbReference type="InterPro" id="IPR003593">
    <property type="entry name" value="AAA+_ATPase"/>
</dbReference>
<keyword evidence="3" id="KW-0805">Transcription regulation</keyword>
<dbReference type="Pfam" id="PF25601">
    <property type="entry name" value="AAA_lid_14"/>
    <property type="match status" value="1"/>
</dbReference>
<dbReference type="PROSITE" id="PS00676">
    <property type="entry name" value="SIGMA54_INTERACT_2"/>
    <property type="match status" value="1"/>
</dbReference>
<dbReference type="KEGG" id="gbm:Gbem_2412"/>
<keyword evidence="1" id="KW-0547">Nucleotide-binding</keyword>
<evidence type="ECO:0000256" key="2">
    <source>
        <dbReference type="ARBA" id="ARBA00022840"/>
    </source>
</evidence>
<dbReference type="Gene3D" id="1.10.8.60">
    <property type="match status" value="1"/>
</dbReference>
<dbReference type="PROSITE" id="PS50045">
    <property type="entry name" value="SIGMA54_INTERACT_4"/>
    <property type="match status" value="1"/>
</dbReference>
<reference evidence="10 11" key="2">
    <citation type="journal article" date="2010" name="BMC Genomics">
        <title>The genome of Geobacter bemidjiensis, exemplar for the subsurface clade of Geobacter species that predominate in Fe(III)-reducing subsurface environments.</title>
        <authorList>
            <person name="Aklujkar M."/>
            <person name="Young N.D."/>
            <person name="Holmes D."/>
            <person name="Chavan M."/>
            <person name="Risso C."/>
            <person name="Kiss H.E."/>
            <person name="Han C.S."/>
            <person name="Land M.L."/>
            <person name="Lovley D.R."/>
        </authorList>
    </citation>
    <scope>NUCLEOTIDE SEQUENCE [LARGE SCALE GENOMIC DNA]</scope>
    <source>
        <strain evidence="11">ATCC BAA-1014 / DSM 16622 / JCM 12645 / Bem</strain>
    </source>
</reference>
<evidence type="ECO:0000313" key="10">
    <source>
        <dbReference type="EMBL" id="ACH39422.1"/>
    </source>
</evidence>
<keyword evidence="5" id="KW-0804">Transcription</keyword>
<dbReference type="CDD" id="cd00130">
    <property type="entry name" value="PAS"/>
    <property type="match status" value="1"/>
</dbReference>
<keyword evidence="11" id="KW-1185">Reference proteome</keyword>
<evidence type="ECO:0000256" key="5">
    <source>
        <dbReference type="ARBA" id="ARBA00023163"/>
    </source>
</evidence>
<dbReference type="PANTHER" id="PTHR32071">
    <property type="entry name" value="TRANSCRIPTIONAL REGULATORY PROTEIN"/>
    <property type="match status" value="1"/>
</dbReference>
<dbReference type="PANTHER" id="PTHR32071:SF57">
    <property type="entry name" value="C4-DICARBOXYLATE TRANSPORT TRANSCRIPTIONAL REGULATORY PROTEIN DCTD"/>
    <property type="match status" value="1"/>
</dbReference>
<evidence type="ECO:0000256" key="1">
    <source>
        <dbReference type="ARBA" id="ARBA00022741"/>
    </source>
</evidence>
<dbReference type="Gene3D" id="3.30.450.20">
    <property type="entry name" value="PAS domain"/>
    <property type="match status" value="1"/>
</dbReference>
<name>B5EFV7_CITBB</name>
<dbReference type="SUPFAM" id="SSF52540">
    <property type="entry name" value="P-loop containing nucleoside triphosphate hydrolases"/>
    <property type="match status" value="1"/>
</dbReference>
<evidence type="ECO:0000259" key="7">
    <source>
        <dbReference type="PROSITE" id="PS50045"/>
    </source>
</evidence>
<dbReference type="SMART" id="SM00382">
    <property type="entry name" value="AAA"/>
    <property type="match status" value="1"/>
</dbReference>
<dbReference type="Gene3D" id="3.40.50.300">
    <property type="entry name" value="P-loop containing nucleotide triphosphate hydrolases"/>
    <property type="match status" value="1"/>
</dbReference>
<dbReference type="InterPro" id="IPR025943">
    <property type="entry name" value="Sigma_54_int_dom_ATP-bd_2"/>
</dbReference>
<gene>
    <name evidence="10" type="ordered locus">Gbem_2412</name>
</gene>
<dbReference type="InterPro" id="IPR035965">
    <property type="entry name" value="PAS-like_dom_sf"/>
</dbReference>
<dbReference type="OrthoDB" id="9814761at2"/>
<dbReference type="InterPro" id="IPR058031">
    <property type="entry name" value="AAA_lid_NorR"/>
</dbReference>